<evidence type="ECO:0000256" key="4">
    <source>
        <dbReference type="ARBA" id="ARBA00022516"/>
    </source>
</evidence>
<organism evidence="11 12">
    <name type="scientific">candidate division WOR-3 bacterium JGI_Cruoil_03_44_89</name>
    <dbReference type="NCBI Taxonomy" id="1973748"/>
    <lineage>
        <taxon>Bacteria</taxon>
        <taxon>Bacteria division WOR-3</taxon>
    </lineage>
</organism>
<evidence type="ECO:0000256" key="6">
    <source>
        <dbReference type="ARBA" id="ARBA00022676"/>
    </source>
</evidence>
<dbReference type="PANTHER" id="PTHR30372:SF4">
    <property type="entry name" value="LIPID-A-DISACCHARIDE SYNTHASE, MITOCHONDRIAL-RELATED"/>
    <property type="match status" value="1"/>
</dbReference>
<dbReference type="SUPFAM" id="SSF53756">
    <property type="entry name" value="UDP-Glycosyltransferase/glycogen phosphorylase"/>
    <property type="match status" value="1"/>
</dbReference>
<keyword evidence="4" id="KW-0444">Lipid biosynthesis</keyword>
<comment type="caution">
    <text evidence="11">The sequence shown here is derived from an EMBL/GenBank/DDBJ whole genome shotgun (WGS) entry which is preliminary data.</text>
</comment>
<gene>
    <name evidence="11" type="ORF">CH333_00825</name>
</gene>
<evidence type="ECO:0000256" key="5">
    <source>
        <dbReference type="ARBA" id="ARBA00022556"/>
    </source>
</evidence>
<dbReference type="Gene3D" id="3.40.50.2000">
    <property type="entry name" value="Glycogen Phosphorylase B"/>
    <property type="match status" value="1"/>
</dbReference>
<dbReference type="EC" id="2.4.1.182" evidence="2 10"/>
<keyword evidence="6" id="KW-0328">Glycosyltransferase</keyword>
<comment type="catalytic activity">
    <reaction evidence="9">
        <text>a lipid X + a UDP-2-N,3-O-bis[(3R)-3-hydroxyacyl]-alpha-D-glucosamine = a lipid A disaccharide + UDP + H(+)</text>
        <dbReference type="Rhea" id="RHEA:67828"/>
        <dbReference type="ChEBI" id="CHEBI:15378"/>
        <dbReference type="ChEBI" id="CHEBI:58223"/>
        <dbReference type="ChEBI" id="CHEBI:137748"/>
        <dbReference type="ChEBI" id="CHEBI:176338"/>
        <dbReference type="ChEBI" id="CHEBI:176343"/>
        <dbReference type="EC" id="2.4.1.182"/>
    </reaction>
</comment>
<sequence>MRVFVSAGDISGDNHAARLVRELRSLVPKLEVYGIGGDRLKEEGAQIYFHLDDLSVVGIGEVFGRLPAILRAKRGTRRILKTVPPDVVLLVDYPGFNLPLAKTAHVMGLKVVYYIPPQIWAWGRYRVRYIKRWVDKIITILPFERDFYRGHGIDTVFVGHPLLDAIDKKREEDRFIALLPGSRMSEIKNMLSLLLSISKVFPDEEFIIPIASRRHRDFVTSLVERINPKVAVNVGSTYEILSRSKLAVTASGTATLECAIIGVPLIIVYKVSLLTWIFARAVVDIPHIGLVNLVAGERIVPEFIQGEAIEEKIVPVVRRLLEGEGEKMKEKLDGVRKMLGGKGASRRAAEIVAELIR</sequence>
<protein>
    <recommendedName>
        <fullName evidence="3 10">Lipid-A-disaccharide synthase</fullName>
        <ecNumber evidence="2 10">2.4.1.182</ecNumber>
    </recommendedName>
</protein>
<evidence type="ECO:0000256" key="8">
    <source>
        <dbReference type="ARBA" id="ARBA00023098"/>
    </source>
</evidence>
<comment type="function">
    <text evidence="1">Condensation of UDP-2,3-diacylglucosamine and 2,3-diacylglucosamine-1-phosphate to form lipid A disaccharide, a precursor of lipid A, a phosphorylated glycolipid that anchors the lipopolysaccharide to the outer membrane of the cell.</text>
</comment>
<dbReference type="Proteomes" id="UP000215215">
    <property type="component" value="Unassembled WGS sequence"/>
</dbReference>
<reference evidence="11 12" key="1">
    <citation type="submission" date="2017-07" db="EMBL/GenBank/DDBJ databases">
        <title>Recovery of genomes from metagenomes via a dereplication, aggregation, and scoring strategy.</title>
        <authorList>
            <person name="Sieber C.M."/>
            <person name="Probst A.J."/>
            <person name="Sharrar A."/>
            <person name="Thomas B.C."/>
            <person name="Hess M."/>
            <person name="Tringe S.G."/>
            <person name="Banfield J.F."/>
        </authorList>
    </citation>
    <scope>NUCLEOTIDE SEQUENCE [LARGE SCALE GENOMIC DNA]</scope>
    <source>
        <strain evidence="11">JGI_Cruoil_03_44_89</strain>
    </source>
</reference>
<evidence type="ECO:0000256" key="7">
    <source>
        <dbReference type="ARBA" id="ARBA00022679"/>
    </source>
</evidence>
<keyword evidence="5" id="KW-0441">Lipid A biosynthesis</keyword>
<keyword evidence="7" id="KW-0808">Transferase</keyword>
<keyword evidence="8" id="KW-0443">Lipid metabolism</keyword>
<dbReference type="GO" id="GO:0005543">
    <property type="term" value="F:phospholipid binding"/>
    <property type="evidence" value="ECO:0007669"/>
    <property type="project" value="TreeGrafter"/>
</dbReference>
<dbReference type="GO" id="GO:0008915">
    <property type="term" value="F:lipid-A-disaccharide synthase activity"/>
    <property type="evidence" value="ECO:0007669"/>
    <property type="project" value="UniProtKB-UniRule"/>
</dbReference>
<accession>A0A235BZ56</accession>
<dbReference type="EMBL" id="NOZQ01000014">
    <property type="protein sequence ID" value="OYD17494.1"/>
    <property type="molecule type" value="Genomic_DNA"/>
</dbReference>
<evidence type="ECO:0000256" key="10">
    <source>
        <dbReference type="NCBIfam" id="TIGR00215"/>
    </source>
</evidence>
<evidence type="ECO:0000256" key="3">
    <source>
        <dbReference type="ARBA" id="ARBA00020902"/>
    </source>
</evidence>
<proteinExistence type="predicted"/>
<evidence type="ECO:0000313" key="12">
    <source>
        <dbReference type="Proteomes" id="UP000215215"/>
    </source>
</evidence>
<dbReference type="NCBIfam" id="TIGR00215">
    <property type="entry name" value="lpxB"/>
    <property type="match status" value="1"/>
</dbReference>
<evidence type="ECO:0000256" key="2">
    <source>
        <dbReference type="ARBA" id="ARBA00012687"/>
    </source>
</evidence>
<evidence type="ECO:0000313" key="11">
    <source>
        <dbReference type="EMBL" id="OYD17494.1"/>
    </source>
</evidence>
<dbReference type="Pfam" id="PF02684">
    <property type="entry name" value="LpxB"/>
    <property type="match status" value="1"/>
</dbReference>
<dbReference type="PANTHER" id="PTHR30372">
    <property type="entry name" value="LIPID-A-DISACCHARIDE SYNTHASE"/>
    <property type="match status" value="1"/>
</dbReference>
<dbReference type="AlphaFoldDB" id="A0A235BZ56"/>
<evidence type="ECO:0000256" key="9">
    <source>
        <dbReference type="ARBA" id="ARBA00048975"/>
    </source>
</evidence>
<dbReference type="InterPro" id="IPR003835">
    <property type="entry name" value="Glyco_trans_19"/>
</dbReference>
<dbReference type="GO" id="GO:0016020">
    <property type="term" value="C:membrane"/>
    <property type="evidence" value="ECO:0007669"/>
    <property type="project" value="GOC"/>
</dbReference>
<dbReference type="GO" id="GO:0009245">
    <property type="term" value="P:lipid A biosynthetic process"/>
    <property type="evidence" value="ECO:0007669"/>
    <property type="project" value="UniProtKB-UniRule"/>
</dbReference>
<name>A0A235BZ56_UNCW3</name>
<evidence type="ECO:0000256" key="1">
    <source>
        <dbReference type="ARBA" id="ARBA00002056"/>
    </source>
</evidence>